<proteinExistence type="predicted"/>
<feature type="transmembrane region" description="Helical" evidence="3">
    <location>
        <begin position="7"/>
        <end position="29"/>
    </location>
</feature>
<keyword evidence="1" id="KW-0175">Coiled coil</keyword>
<evidence type="ECO:0000256" key="2">
    <source>
        <dbReference type="SAM" id="MobiDB-lite"/>
    </source>
</evidence>
<evidence type="ECO:0000313" key="4">
    <source>
        <dbReference type="EMBL" id="CAE2261314.1"/>
    </source>
</evidence>
<keyword evidence="3" id="KW-0812">Transmembrane</keyword>
<feature type="region of interest" description="Disordered" evidence="2">
    <location>
        <begin position="459"/>
        <end position="480"/>
    </location>
</feature>
<gene>
    <name evidence="4" type="ORF">GTHE00462_LOCUS5124</name>
</gene>
<keyword evidence="3" id="KW-1133">Transmembrane helix</keyword>
<organism evidence="4">
    <name type="scientific">Guillardia theta</name>
    <name type="common">Cryptophyte</name>
    <name type="synonym">Cryptomonas phi</name>
    <dbReference type="NCBI Taxonomy" id="55529"/>
    <lineage>
        <taxon>Eukaryota</taxon>
        <taxon>Cryptophyceae</taxon>
        <taxon>Pyrenomonadales</taxon>
        <taxon>Geminigeraceae</taxon>
        <taxon>Guillardia</taxon>
    </lineage>
</organism>
<feature type="coiled-coil region" evidence="1">
    <location>
        <begin position="325"/>
        <end position="387"/>
    </location>
</feature>
<dbReference type="EMBL" id="HBKN01006421">
    <property type="protein sequence ID" value="CAE2261314.1"/>
    <property type="molecule type" value="Transcribed_RNA"/>
</dbReference>
<evidence type="ECO:0000256" key="1">
    <source>
        <dbReference type="SAM" id="Coils"/>
    </source>
</evidence>
<reference evidence="4" key="1">
    <citation type="submission" date="2021-01" db="EMBL/GenBank/DDBJ databases">
        <authorList>
            <person name="Corre E."/>
            <person name="Pelletier E."/>
            <person name="Niang G."/>
            <person name="Scheremetjew M."/>
            <person name="Finn R."/>
            <person name="Kale V."/>
            <person name="Holt S."/>
            <person name="Cochrane G."/>
            <person name="Meng A."/>
            <person name="Brown T."/>
            <person name="Cohen L."/>
        </authorList>
    </citation>
    <scope>NUCLEOTIDE SEQUENCE</scope>
    <source>
        <strain evidence="4">CCMP 2712</strain>
    </source>
</reference>
<feature type="coiled-coil region" evidence="1">
    <location>
        <begin position="100"/>
        <end position="127"/>
    </location>
</feature>
<protein>
    <submittedName>
        <fullName evidence="4">Uncharacterized protein</fullName>
    </submittedName>
</protein>
<keyword evidence="3" id="KW-0472">Membrane</keyword>
<dbReference type="AlphaFoldDB" id="A0A7S4JER6"/>
<evidence type="ECO:0000256" key="3">
    <source>
        <dbReference type="SAM" id="Phobius"/>
    </source>
</evidence>
<feature type="coiled-coil region" evidence="1">
    <location>
        <begin position="194"/>
        <end position="221"/>
    </location>
</feature>
<name>A0A7S4JER6_GUITH</name>
<accession>A0A7S4JER6</accession>
<feature type="compositionally biased region" description="Basic and acidic residues" evidence="2">
    <location>
        <begin position="459"/>
        <end position="474"/>
    </location>
</feature>
<sequence>MRGPSRWPGSLACISLVVAVVTICIIPYARKENVPVEMTANNFQKGARAAELRFHRTFQLATRDKEEYRKQSRLAKKDSMLATSFHKASQKLSSNAVKLHEESESNNLKLKEDYKEISRDMRRLQVQRSALGLARRQVEKEEALNKFMEASIPHVQTELKYVDGKMDDLRRAKGLIEKELKKGIQEDHAARVLADKSRVELDRYQQQAVHARQEMNEANTRKAILLSQAKVASKKARFLQAMAGHSQGKANEGEIEGLANRYELEASSLKHKASESSKVASLWDAKAKESLTYLTMLMDNAKSAASYVEDVRGLGSKMMLEHKEEKELAHEKARLLRRLRDEKKEEDKALERLHLSKKALQIGEKKTEDSEKRLKAIERNYQALGEEDADKDKHARIYLQKAWLDDRQARDLGAAAQMHQNAALELSSASRAEATEGKALVQEARDLLKFSKYNGEAKKEHEELKTLSGRRDHVSSVIGW</sequence>